<keyword evidence="2" id="KW-1133">Transmembrane helix</keyword>
<dbReference type="GO" id="GO:0016747">
    <property type="term" value="F:acyltransferase activity, transferring groups other than amino-acyl groups"/>
    <property type="evidence" value="ECO:0007669"/>
    <property type="project" value="InterPro"/>
</dbReference>
<feature type="transmembrane region" description="Helical" evidence="2">
    <location>
        <begin position="255"/>
        <end position="282"/>
    </location>
</feature>
<dbReference type="GO" id="GO:0016020">
    <property type="term" value="C:membrane"/>
    <property type="evidence" value="ECO:0007669"/>
    <property type="project" value="TreeGrafter"/>
</dbReference>
<name>A0A286GE41_9ACTN</name>
<reference evidence="5" key="1">
    <citation type="submission" date="2017-09" db="EMBL/GenBank/DDBJ databases">
        <authorList>
            <person name="Varghese N."/>
            <person name="Submissions S."/>
        </authorList>
    </citation>
    <scope>NUCLEOTIDE SEQUENCE [LARGE SCALE GENOMIC DNA]</scope>
    <source>
        <strain evidence="5">DSM 44270</strain>
    </source>
</reference>
<keyword evidence="2" id="KW-0472">Membrane</keyword>
<feature type="transmembrane region" description="Helical" evidence="2">
    <location>
        <begin position="145"/>
        <end position="166"/>
    </location>
</feature>
<feature type="region of interest" description="Disordered" evidence="1">
    <location>
        <begin position="386"/>
        <end position="405"/>
    </location>
</feature>
<feature type="domain" description="Acyltransferase 3" evidence="3">
    <location>
        <begin position="24"/>
        <end position="329"/>
    </location>
</feature>
<accession>A0A286GE41</accession>
<organism evidence="4 5">
    <name type="scientific">Blastococcus haudaquaticus</name>
    <dbReference type="NCBI Taxonomy" id="1938745"/>
    <lineage>
        <taxon>Bacteria</taxon>
        <taxon>Bacillati</taxon>
        <taxon>Actinomycetota</taxon>
        <taxon>Actinomycetes</taxon>
        <taxon>Geodermatophilales</taxon>
        <taxon>Geodermatophilaceae</taxon>
        <taxon>Blastococcus</taxon>
    </lineage>
</organism>
<evidence type="ECO:0000313" key="4">
    <source>
        <dbReference type="EMBL" id="SOD93777.1"/>
    </source>
</evidence>
<dbReference type="PANTHER" id="PTHR23028:SF53">
    <property type="entry name" value="ACYL_TRANSF_3 DOMAIN-CONTAINING PROTEIN"/>
    <property type="match status" value="1"/>
</dbReference>
<dbReference type="Proteomes" id="UP000219482">
    <property type="component" value="Unassembled WGS sequence"/>
</dbReference>
<evidence type="ECO:0000313" key="5">
    <source>
        <dbReference type="Proteomes" id="UP000219482"/>
    </source>
</evidence>
<sequence length="405" mass="44232">MNPDGGSAGLPFDYDQFREARRFASLDGVRGIAAVAVVMFHFGGPSFAWASGWLGVHVFFVLSGFIITTLALREEERNGRISLRNFYVRRIFRIWPAYLFVLALLVALFVARGEFASREVAETLPWYLTFNSDLHLGDIFYGHTWTIAIEQRFYLVWPLLAFLPWIPAVRRHRLGLLAAIFLVGAALWGVVGHYAVHYLVIAVGCLVAVLMHDRRTFPGVAALARPLPAALCWAAFAVYHLAVPSLVRAAGGEPLVIMGYGVMVGLILPSLVALPALTRVFGGRVMRWWGERSYSLYLVQQVAGWALATLVPVFGTPRLLSAVAVVLCSAVMADLVHRWVEQPGIELGRRFVSRPGRRRSPVVPPAMAPATPPVAPQADVPATFAGGALPSPRAVGARPVGAHRG</sequence>
<keyword evidence="5" id="KW-1185">Reference proteome</keyword>
<feature type="transmembrane region" description="Helical" evidence="2">
    <location>
        <begin position="92"/>
        <end position="111"/>
    </location>
</feature>
<proteinExistence type="predicted"/>
<dbReference type="Pfam" id="PF01757">
    <property type="entry name" value="Acyl_transf_3"/>
    <property type="match status" value="1"/>
</dbReference>
<keyword evidence="4" id="KW-0012">Acyltransferase</keyword>
<feature type="transmembrane region" description="Helical" evidence="2">
    <location>
        <begin position="173"/>
        <end position="189"/>
    </location>
</feature>
<feature type="transmembrane region" description="Helical" evidence="2">
    <location>
        <begin position="223"/>
        <end position="243"/>
    </location>
</feature>
<gene>
    <name evidence="4" type="ORF">SAMN06272739_0422</name>
</gene>
<feature type="transmembrane region" description="Helical" evidence="2">
    <location>
        <begin position="195"/>
        <end position="211"/>
    </location>
</feature>
<keyword evidence="2" id="KW-0812">Transmembrane</keyword>
<dbReference type="EMBL" id="OCNK01000001">
    <property type="protein sequence ID" value="SOD93777.1"/>
    <property type="molecule type" value="Genomic_DNA"/>
</dbReference>
<feature type="transmembrane region" description="Helical" evidence="2">
    <location>
        <begin position="54"/>
        <end position="72"/>
    </location>
</feature>
<dbReference type="AlphaFoldDB" id="A0A286GE41"/>
<dbReference type="InterPro" id="IPR050879">
    <property type="entry name" value="Acyltransferase_3"/>
</dbReference>
<dbReference type="InterPro" id="IPR002656">
    <property type="entry name" value="Acyl_transf_3_dom"/>
</dbReference>
<keyword evidence="4" id="KW-0808">Transferase</keyword>
<dbReference type="PANTHER" id="PTHR23028">
    <property type="entry name" value="ACETYLTRANSFERASE"/>
    <property type="match status" value="1"/>
</dbReference>
<dbReference type="GO" id="GO:0016787">
    <property type="term" value="F:hydrolase activity"/>
    <property type="evidence" value="ECO:0007669"/>
    <property type="project" value="UniProtKB-KW"/>
</dbReference>
<evidence type="ECO:0000259" key="3">
    <source>
        <dbReference type="Pfam" id="PF01757"/>
    </source>
</evidence>
<dbReference type="GO" id="GO:0009103">
    <property type="term" value="P:lipopolysaccharide biosynthetic process"/>
    <property type="evidence" value="ECO:0007669"/>
    <property type="project" value="TreeGrafter"/>
</dbReference>
<keyword evidence="4" id="KW-0378">Hydrolase</keyword>
<evidence type="ECO:0000256" key="1">
    <source>
        <dbReference type="SAM" id="MobiDB-lite"/>
    </source>
</evidence>
<protein>
    <submittedName>
        <fullName evidence="4">Peptidoglycan/LPS O-acetylase OafA/YrhL, contains acyltransferase and SGNH-hydrolase domains</fullName>
    </submittedName>
</protein>
<evidence type="ECO:0000256" key="2">
    <source>
        <dbReference type="SAM" id="Phobius"/>
    </source>
</evidence>